<organism evidence="9 10">
    <name type="scientific">Sporosarcina newyorkensis 2681</name>
    <dbReference type="NCBI Taxonomy" id="1027292"/>
    <lineage>
        <taxon>Bacteria</taxon>
        <taxon>Bacillati</taxon>
        <taxon>Bacillota</taxon>
        <taxon>Bacilli</taxon>
        <taxon>Bacillales</taxon>
        <taxon>Caryophanaceae</taxon>
        <taxon>Sporosarcina</taxon>
    </lineage>
</organism>
<dbReference type="Pfam" id="PF00528">
    <property type="entry name" value="BPD_transp_1"/>
    <property type="match status" value="1"/>
</dbReference>
<keyword evidence="5 7" id="KW-1133">Transmembrane helix</keyword>
<evidence type="ECO:0000259" key="8">
    <source>
        <dbReference type="PROSITE" id="PS50928"/>
    </source>
</evidence>
<dbReference type="HOGENOM" id="CLU_016047_1_1_9"/>
<accession>F9DXB2</accession>
<evidence type="ECO:0000256" key="4">
    <source>
        <dbReference type="ARBA" id="ARBA00022692"/>
    </source>
</evidence>
<dbReference type="eggNOG" id="COG0395">
    <property type="taxonomic scope" value="Bacteria"/>
</dbReference>
<evidence type="ECO:0000313" key="9">
    <source>
        <dbReference type="EMBL" id="EGQ21006.1"/>
    </source>
</evidence>
<feature type="transmembrane region" description="Helical" evidence="7">
    <location>
        <begin position="74"/>
        <end position="98"/>
    </location>
</feature>
<dbReference type="RefSeq" id="WP_009498134.1">
    <property type="nucleotide sequence ID" value="NZ_GL982998.1"/>
</dbReference>
<keyword evidence="3" id="KW-1003">Cell membrane</keyword>
<keyword evidence="2 7" id="KW-0813">Transport</keyword>
<feature type="transmembrane region" description="Helical" evidence="7">
    <location>
        <begin position="12"/>
        <end position="31"/>
    </location>
</feature>
<dbReference type="OrthoDB" id="9784933at2"/>
<evidence type="ECO:0000256" key="3">
    <source>
        <dbReference type="ARBA" id="ARBA00022475"/>
    </source>
</evidence>
<keyword evidence="6 7" id="KW-0472">Membrane</keyword>
<evidence type="ECO:0000313" key="10">
    <source>
        <dbReference type="Proteomes" id="UP000005316"/>
    </source>
</evidence>
<dbReference type="InterPro" id="IPR000515">
    <property type="entry name" value="MetI-like"/>
</dbReference>
<proteinExistence type="inferred from homology"/>
<keyword evidence="4 7" id="KW-0812">Transmembrane</keyword>
<dbReference type="Gene3D" id="1.10.3720.10">
    <property type="entry name" value="MetI-like"/>
    <property type="match status" value="1"/>
</dbReference>
<feature type="transmembrane region" description="Helical" evidence="7">
    <location>
        <begin position="184"/>
        <end position="202"/>
    </location>
</feature>
<sequence length="274" mass="30861">MRISRHVESIWHFIFMVTVLVMVFPIIYAFGMSFKPLEDAYNNVLNILPINASLENYRTLFASLPVLKITMNTFVVASVATVFKLVTSFLAAYAFVYFKFKGKEVIYFLLIGTIFIPFTVTMIPNYLIISEIGMLDSVWGVILPQLADAVGIFLIHQAMKNIPVSLIEVARLDNMGHGRIMKDIVLPLVRPAVTSVGIWFFIGTWNEFVWPVLVLKTTENYTLPLALQMFISSEGGTNFTVAMAVSVITMIIPLILYLTFQKYIIGTFTSSGIK</sequence>
<dbReference type="PROSITE" id="PS50928">
    <property type="entry name" value="ABC_TM1"/>
    <property type="match status" value="1"/>
</dbReference>
<dbReference type="Proteomes" id="UP000005316">
    <property type="component" value="Unassembled WGS sequence"/>
</dbReference>
<name>F9DXB2_9BACL</name>
<dbReference type="GO" id="GO:0055085">
    <property type="term" value="P:transmembrane transport"/>
    <property type="evidence" value="ECO:0007669"/>
    <property type="project" value="InterPro"/>
</dbReference>
<feature type="transmembrane region" description="Helical" evidence="7">
    <location>
        <begin position="105"/>
        <end position="126"/>
    </location>
</feature>
<evidence type="ECO:0000256" key="2">
    <source>
        <dbReference type="ARBA" id="ARBA00022448"/>
    </source>
</evidence>
<comment type="caution">
    <text evidence="9">The sequence shown here is derived from an EMBL/GenBank/DDBJ whole genome shotgun (WGS) entry which is preliminary data.</text>
</comment>
<comment type="similarity">
    <text evidence="7">Belongs to the binding-protein-dependent transport system permease family.</text>
</comment>
<protein>
    <submittedName>
        <fullName evidence="9">SN-glycerol-3-phosphate ABC superfamily ATP binding cassette transporter, membrane protein</fullName>
    </submittedName>
</protein>
<comment type="subcellular location">
    <subcellularLocation>
        <location evidence="1 7">Cell membrane</location>
        <topology evidence="1 7">Multi-pass membrane protein</topology>
    </subcellularLocation>
</comment>
<dbReference type="STRING" id="759851.SAMN04244570_2783"/>
<dbReference type="GO" id="GO:0005886">
    <property type="term" value="C:plasma membrane"/>
    <property type="evidence" value="ECO:0007669"/>
    <property type="project" value="UniProtKB-SubCell"/>
</dbReference>
<gene>
    <name evidence="9" type="primary">ugpE</name>
    <name evidence="9" type="ORF">HMPREF9372_3443</name>
</gene>
<dbReference type="EMBL" id="AFPZ01000106">
    <property type="protein sequence ID" value="EGQ21006.1"/>
    <property type="molecule type" value="Genomic_DNA"/>
</dbReference>
<evidence type="ECO:0000256" key="6">
    <source>
        <dbReference type="ARBA" id="ARBA00023136"/>
    </source>
</evidence>
<dbReference type="CDD" id="cd06261">
    <property type="entry name" value="TM_PBP2"/>
    <property type="match status" value="1"/>
</dbReference>
<evidence type="ECO:0000256" key="5">
    <source>
        <dbReference type="ARBA" id="ARBA00022989"/>
    </source>
</evidence>
<evidence type="ECO:0000256" key="1">
    <source>
        <dbReference type="ARBA" id="ARBA00004651"/>
    </source>
</evidence>
<feature type="domain" description="ABC transmembrane type-1" evidence="8">
    <location>
        <begin position="70"/>
        <end position="260"/>
    </location>
</feature>
<dbReference type="SUPFAM" id="SSF161098">
    <property type="entry name" value="MetI-like"/>
    <property type="match status" value="1"/>
</dbReference>
<dbReference type="AlphaFoldDB" id="F9DXB2"/>
<dbReference type="PANTHER" id="PTHR43744">
    <property type="entry name" value="ABC TRANSPORTER PERMEASE PROTEIN MG189-RELATED-RELATED"/>
    <property type="match status" value="1"/>
</dbReference>
<feature type="transmembrane region" description="Helical" evidence="7">
    <location>
        <begin position="138"/>
        <end position="155"/>
    </location>
</feature>
<reference evidence="9 10" key="1">
    <citation type="submission" date="2011-04" db="EMBL/GenBank/DDBJ databases">
        <authorList>
            <person name="Muzny D."/>
            <person name="Qin X."/>
            <person name="Deng J."/>
            <person name="Jiang H."/>
            <person name="Liu Y."/>
            <person name="Qu J."/>
            <person name="Song X.-Z."/>
            <person name="Zhang L."/>
            <person name="Thornton R."/>
            <person name="Coyle M."/>
            <person name="Francisco L."/>
            <person name="Jackson L."/>
            <person name="Javaid M."/>
            <person name="Korchina V."/>
            <person name="Kovar C."/>
            <person name="Mata R."/>
            <person name="Mathew T."/>
            <person name="Ngo R."/>
            <person name="Nguyen L."/>
            <person name="Nguyen N."/>
            <person name="Okwuonu G."/>
            <person name="Ongeri F."/>
            <person name="Pham C."/>
            <person name="Simmons D."/>
            <person name="Wilczek-Boney K."/>
            <person name="Hale W."/>
            <person name="Jakkamsetti A."/>
            <person name="Pham P."/>
            <person name="Ruth R."/>
            <person name="San Lucas F."/>
            <person name="Warren J."/>
            <person name="Zhang J."/>
            <person name="Zhao Z."/>
            <person name="Zhou C."/>
            <person name="Zhu D."/>
            <person name="Lee S."/>
            <person name="Bess C."/>
            <person name="Blankenburg K."/>
            <person name="Forbes L."/>
            <person name="Fu Q."/>
            <person name="Gubbala S."/>
            <person name="Hirani K."/>
            <person name="Jayaseelan J.C."/>
            <person name="Lara F."/>
            <person name="Munidasa M."/>
            <person name="Palculict T."/>
            <person name="Patil S."/>
            <person name="Pu L.-L."/>
            <person name="Saada N."/>
            <person name="Tang L."/>
            <person name="Weissenberger G."/>
            <person name="Zhu Y."/>
            <person name="Hemphill L."/>
            <person name="Shang Y."/>
            <person name="Youmans B."/>
            <person name="Ayvaz T."/>
            <person name="Ross M."/>
            <person name="Santibanez J."/>
            <person name="Aqrawi P."/>
            <person name="Gross S."/>
            <person name="Joshi V."/>
            <person name="Fowler G."/>
            <person name="Nazareth L."/>
            <person name="Reid J."/>
            <person name="Worley K."/>
            <person name="Petrosino J."/>
            <person name="Highlander S."/>
            <person name="Gibbs R."/>
        </authorList>
    </citation>
    <scope>NUCLEOTIDE SEQUENCE [LARGE SCALE GENOMIC DNA]</scope>
    <source>
        <strain evidence="9 10">2681</strain>
    </source>
</reference>
<feature type="transmembrane region" description="Helical" evidence="7">
    <location>
        <begin position="239"/>
        <end position="260"/>
    </location>
</feature>
<dbReference type="InterPro" id="IPR035906">
    <property type="entry name" value="MetI-like_sf"/>
</dbReference>
<evidence type="ECO:0000256" key="7">
    <source>
        <dbReference type="RuleBase" id="RU363032"/>
    </source>
</evidence>
<dbReference type="PANTHER" id="PTHR43744:SF8">
    <property type="entry name" value="SN-GLYCEROL-3-PHOSPHATE TRANSPORT SYSTEM PERMEASE PROTEIN UGPE"/>
    <property type="match status" value="1"/>
</dbReference>